<name>A0A562KIT4_SPHWJ</name>
<comment type="caution">
    <text evidence="1">The sequence shown here is derived from an EMBL/GenBank/DDBJ whole genome shotgun (WGS) entry which is preliminary data.</text>
</comment>
<dbReference type="EMBL" id="VLKK01000004">
    <property type="protein sequence ID" value="TWH95286.1"/>
    <property type="molecule type" value="Genomic_DNA"/>
</dbReference>
<protein>
    <submittedName>
        <fullName evidence="1">Uncharacterized protein</fullName>
    </submittedName>
</protein>
<gene>
    <name evidence="1" type="ORF">IQ35_01542</name>
</gene>
<dbReference type="RefSeq" id="WP_145072476.1">
    <property type="nucleotide sequence ID" value="NZ_JACIIY010000020.1"/>
</dbReference>
<dbReference type="AlphaFoldDB" id="A0A562KIT4"/>
<reference evidence="1 2" key="1">
    <citation type="journal article" date="2015" name="Stand. Genomic Sci.">
        <title>Genomic Encyclopedia of Bacterial and Archaeal Type Strains, Phase III: the genomes of soil and plant-associated and newly described type strains.</title>
        <authorList>
            <person name="Whitman W.B."/>
            <person name="Woyke T."/>
            <person name="Klenk H.P."/>
            <person name="Zhou Y."/>
            <person name="Lilburn T.G."/>
            <person name="Beck B.J."/>
            <person name="De Vos P."/>
            <person name="Vandamme P."/>
            <person name="Eisen J.A."/>
            <person name="Garrity G."/>
            <person name="Hugenholtz P."/>
            <person name="Kyrpides N.C."/>
        </authorList>
    </citation>
    <scope>NUCLEOTIDE SEQUENCE [LARGE SCALE GENOMIC DNA]</scope>
    <source>
        <strain evidence="1 2">CGMCC 1.7748</strain>
    </source>
</reference>
<proteinExistence type="predicted"/>
<keyword evidence="2" id="KW-1185">Reference proteome</keyword>
<accession>A0A562KIT4</accession>
<evidence type="ECO:0000313" key="1">
    <source>
        <dbReference type="EMBL" id="TWH95286.1"/>
    </source>
</evidence>
<dbReference type="Proteomes" id="UP000316624">
    <property type="component" value="Unassembled WGS sequence"/>
</dbReference>
<evidence type="ECO:0000313" key="2">
    <source>
        <dbReference type="Proteomes" id="UP000316624"/>
    </source>
</evidence>
<sequence length="223" mass="24768">MATMPELIGVLEQHRVDSGATLELFGRRLREANRITKGKRGRGAAHMTYLDAARMLIACAATDHPERAVDAEYVFSNLVRHSDMGTDADFPMTVPDAQTLDHVLAMALQAIGEGKVEEVATARWRTKFPQPEIPVSINMWLMVHRSHVSADLRLLDGRYIYHHPALKALTDSTANGTLSEVYKVATDALSRETHRFRTGKNLRAEFDAPLLRTVANLIAGGRQ</sequence>
<organism evidence="1 2">
    <name type="scientific">Sphingobium wenxiniae (strain DSM 21828 / CGMCC 1.7748 / JZ-1)</name>
    <dbReference type="NCBI Taxonomy" id="595605"/>
    <lineage>
        <taxon>Bacteria</taxon>
        <taxon>Pseudomonadati</taxon>
        <taxon>Pseudomonadota</taxon>
        <taxon>Alphaproteobacteria</taxon>
        <taxon>Sphingomonadales</taxon>
        <taxon>Sphingomonadaceae</taxon>
        <taxon>Sphingobium</taxon>
    </lineage>
</organism>